<dbReference type="Gene3D" id="1.25.40.10">
    <property type="entry name" value="Tetratricopeptide repeat domain"/>
    <property type="match status" value="6"/>
</dbReference>
<dbReference type="EMBL" id="RZIJ01000008">
    <property type="protein sequence ID" value="RUQ71398.1"/>
    <property type="molecule type" value="Genomic_DNA"/>
</dbReference>
<feature type="repeat" description="TPR" evidence="1">
    <location>
        <begin position="147"/>
        <end position="180"/>
    </location>
</feature>
<sequence>MTAPVPPSTALAAALADALARHRAGDFAGAERGYRAILDSHPGQPDALHLLGVLAHQCGHHGEAARLIGEALTRRDGIADYHANLGLALHAQGRATEAEAAYRRALALREAYPEAHNSLGSALQERGRLDEAIVHYRRALDLRDGYAEAWTNLGTALHAADRHAGAEEALRRALRLDSGDAVAWTNLGVVLKEAGRLAEAEAAHAEALRLAPGDPETLVNMALLRSAQGHLAEAEALYLQAVAVDPAFPLARWNLALLRLGQGRLPEGQALYEARFASRRVQGGRDDLTLPRWDGRDPVTSRILVWREQGLGDELLFGSVLPDLVARAGHVTVECDARLVGLLARSLPGATVRAPTRAPTDADAQIAMGSLPGVLRRRLADFPTAAGWLRPDPARAAPWRDRLAALGPGLRVGICWRSQHRAGERKHAYTALKDWAPLFAVPGLTLVSLQYDDAGTEIAEAEARFGVRLHRWADTDLKHDLEAAAALTAALDLVVTVATSVGEMAGALGVPVWRFGGPGDWTALGTAVRPWFPAMRLWSARPGEDLAGVLGRIAGELRRLTPPVPALAPSPVPGLLAEARRLHDGGQWPEAEKIYQRILDLDVENAEALEGYGWLGQQAGRPDIAVTLLTRALAAEATAGRHKRRALAHQILGDLAAAEADWRAAAALAPGDVEVLGSLGGLLLGRGDAEGSALATTEALRHAPAHAGLHANLGLALQAAGRDGGRGLRRALALDPALAEGWNGLAALGVPETAERDARRALILRPGYPEALGNHGVALLALDRTGEAVASLRAALRARAEDGGTLANLALALERSGDGNAAGLVWWRTILLSPGGGTGWAGLADLRQRQGRLDAAMKAWSRALAVAPGRADWRYNAGNALHAAGRMAEADAAYRLAVETDPSLTLAAFNRGYAALARGDLEAGWAGLEARFASGQAVPDRRFRIPAWDGGDLAGRTVLVWREQGVGDELMHSACYADLIARAGRVIVECEPRLVALFARSFPTALVRAATADPVDADCHVAAGSLPLRLRGRLADFPARKGWLRADAGAVEAWRRVVAAPFSSPQDDPPLPGGERGQGAGGGNVHPLTIGLCWRSRFQTAGRSANYTTLDRWGPILTLPGLRFVNLQYDDCEAELAEAESRCGIAILRPGLDLLDDLDGAAALTAALDLVISAGTSVAEMAGALGVPVWRIGHAGEWTALGTGCRPWFPSMRLFSPPPGGTLDDALSAAGRALAHITRPERPRP</sequence>
<feature type="compositionally biased region" description="Gly residues" evidence="2">
    <location>
        <begin position="1074"/>
        <end position="1083"/>
    </location>
</feature>
<organism evidence="3 4">
    <name type="scientific">Azospirillum doebereinerae</name>
    <dbReference type="NCBI Taxonomy" id="92933"/>
    <lineage>
        <taxon>Bacteria</taxon>
        <taxon>Pseudomonadati</taxon>
        <taxon>Pseudomonadota</taxon>
        <taxon>Alphaproteobacteria</taxon>
        <taxon>Rhodospirillales</taxon>
        <taxon>Azospirillaceae</taxon>
        <taxon>Azospirillum</taxon>
    </lineage>
</organism>
<name>A0A433J9D6_9PROT</name>
<comment type="caution">
    <text evidence="3">The sequence shown here is derived from an EMBL/GenBank/DDBJ whole genome shotgun (WGS) entry which is preliminary data.</text>
</comment>
<dbReference type="InterPro" id="IPR052943">
    <property type="entry name" value="TMTC_O-mannosyl-trnsfr"/>
</dbReference>
<dbReference type="RefSeq" id="WP_126998130.1">
    <property type="nucleotide sequence ID" value="NZ_JBNPXW010000003.1"/>
</dbReference>
<protein>
    <submittedName>
        <fullName evidence="3">Tetratricopeptide repeat protein</fullName>
    </submittedName>
</protein>
<dbReference type="AlphaFoldDB" id="A0A433J9D6"/>
<dbReference type="SMART" id="SM00028">
    <property type="entry name" value="TPR"/>
    <property type="match status" value="12"/>
</dbReference>
<feature type="repeat" description="TPR" evidence="1">
    <location>
        <begin position="181"/>
        <end position="214"/>
    </location>
</feature>
<dbReference type="Pfam" id="PF13424">
    <property type="entry name" value="TPR_12"/>
    <property type="match status" value="2"/>
</dbReference>
<keyword evidence="4" id="KW-1185">Reference proteome</keyword>
<dbReference type="SUPFAM" id="SSF48452">
    <property type="entry name" value="TPR-like"/>
    <property type="match status" value="3"/>
</dbReference>
<feature type="repeat" description="TPR" evidence="1">
    <location>
        <begin position="79"/>
        <end position="112"/>
    </location>
</feature>
<keyword evidence="1" id="KW-0802">TPR repeat</keyword>
<dbReference type="OrthoDB" id="4961906at2"/>
<evidence type="ECO:0000313" key="3">
    <source>
        <dbReference type="EMBL" id="RUQ71398.1"/>
    </source>
</evidence>
<evidence type="ECO:0000256" key="2">
    <source>
        <dbReference type="SAM" id="MobiDB-lite"/>
    </source>
</evidence>
<dbReference type="PROSITE" id="PS50005">
    <property type="entry name" value="TPR"/>
    <property type="match status" value="4"/>
</dbReference>
<feature type="repeat" description="TPR" evidence="1">
    <location>
        <begin position="113"/>
        <end position="146"/>
    </location>
</feature>
<accession>A0A433J9D6</accession>
<evidence type="ECO:0000313" key="4">
    <source>
        <dbReference type="Proteomes" id="UP000280346"/>
    </source>
</evidence>
<dbReference type="SUPFAM" id="SSF53756">
    <property type="entry name" value="UDP-Glycosyltransferase/glycogen phosphorylase"/>
    <property type="match status" value="2"/>
</dbReference>
<dbReference type="Proteomes" id="UP000280346">
    <property type="component" value="Unassembled WGS sequence"/>
</dbReference>
<dbReference type="InterPro" id="IPR011990">
    <property type="entry name" value="TPR-like_helical_dom_sf"/>
</dbReference>
<proteinExistence type="predicted"/>
<dbReference type="Pfam" id="PF13432">
    <property type="entry name" value="TPR_16"/>
    <property type="match status" value="3"/>
</dbReference>
<feature type="region of interest" description="Disordered" evidence="2">
    <location>
        <begin position="1062"/>
        <end position="1083"/>
    </location>
</feature>
<gene>
    <name evidence="3" type="ORF">EJ913_12145</name>
</gene>
<reference evidence="3 4" key="1">
    <citation type="submission" date="2018-12" db="EMBL/GenBank/DDBJ databases">
        <authorList>
            <person name="Yang Y."/>
        </authorList>
    </citation>
    <scope>NUCLEOTIDE SEQUENCE [LARGE SCALE GENOMIC DNA]</scope>
    <source>
        <strain evidence="3 4">GSF71</strain>
    </source>
</reference>
<dbReference type="InterPro" id="IPR019734">
    <property type="entry name" value="TPR_rpt"/>
</dbReference>
<evidence type="ECO:0000256" key="1">
    <source>
        <dbReference type="PROSITE-ProRule" id="PRU00339"/>
    </source>
</evidence>
<dbReference type="PANTHER" id="PTHR44809">
    <property type="match status" value="1"/>
</dbReference>
<dbReference type="PANTHER" id="PTHR44809:SF1">
    <property type="entry name" value="PROTEIN O-MANNOSYL-TRANSFERASE TMTC1"/>
    <property type="match status" value="1"/>
</dbReference>